<keyword evidence="6" id="KW-0598">Phosphotransferase system</keyword>
<proteinExistence type="predicted"/>
<dbReference type="PROSITE" id="PS51095">
    <property type="entry name" value="PTS_EIIA_TYPE_3"/>
    <property type="match status" value="1"/>
</dbReference>
<evidence type="ECO:0000313" key="16">
    <source>
        <dbReference type="Proteomes" id="UP000028073"/>
    </source>
</evidence>
<dbReference type="GO" id="GO:0009401">
    <property type="term" value="P:phosphoenolpyruvate-dependent sugar phosphotransferase system"/>
    <property type="evidence" value="ECO:0007669"/>
    <property type="project" value="UniProtKB-KW"/>
</dbReference>
<accession>A0A081NG39</accession>
<evidence type="ECO:0000256" key="4">
    <source>
        <dbReference type="ARBA" id="ARBA00022597"/>
    </source>
</evidence>
<evidence type="ECO:0000256" key="10">
    <source>
        <dbReference type="ARBA" id="ARBA00081864"/>
    </source>
</evidence>
<dbReference type="EMBL" id="JOKH01000003">
    <property type="protein sequence ID" value="KEQ17412.1"/>
    <property type="molecule type" value="Genomic_DNA"/>
</dbReference>
<dbReference type="Gene3D" id="1.20.58.80">
    <property type="entry name" value="Phosphotransferase system, lactose/cellobiose-type IIA subunit"/>
    <property type="match status" value="1"/>
</dbReference>
<sequence length="105" mass="11579">MTMDLESAVMEIIINSGQARSCAYEALSKAKAGDYEGAEEMMAHAQEAAKGAHRVQTQLIEEDQGEGKTSMTLVMVHAQDHLMTSMLAQEMVQELITLHKKVDQK</sequence>
<dbReference type="eggNOG" id="COG1447">
    <property type="taxonomic scope" value="Bacteria"/>
</dbReference>
<evidence type="ECO:0000256" key="3">
    <source>
        <dbReference type="ARBA" id="ARBA00022490"/>
    </source>
</evidence>
<dbReference type="AlphaFoldDB" id="A0A081NG39"/>
<feature type="modified residue" description="Phosphohistidine; by HPr" evidence="14">
    <location>
        <position position="77"/>
    </location>
</feature>
<evidence type="ECO:0000256" key="6">
    <source>
        <dbReference type="ARBA" id="ARBA00022683"/>
    </source>
</evidence>
<dbReference type="SUPFAM" id="SSF46973">
    <property type="entry name" value="Enzyme IIa from lactose specific PTS, IIa-lac"/>
    <property type="match status" value="1"/>
</dbReference>
<comment type="subcellular location">
    <subcellularLocation>
        <location evidence="1">Cytoplasm</location>
    </subcellularLocation>
</comment>
<dbReference type="InterPro" id="IPR003188">
    <property type="entry name" value="PTS_IIA_lac/cel"/>
</dbReference>
<dbReference type="STRING" id="1137799.GZ78_16605"/>
<dbReference type="Pfam" id="PF02255">
    <property type="entry name" value="PTS_IIA"/>
    <property type="match status" value="1"/>
</dbReference>
<evidence type="ECO:0000256" key="9">
    <source>
        <dbReference type="ARBA" id="ARBA00081283"/>
    </source>
</evidence>
<dbReference type="CDD" id="cd00215">
    <property type="entry name" value="PTS_IIA_lac"/>
    <property type="match status" value="1"/>
</dbReference>
<reference evidence="15 16" key="1">
    <citation type="submission" date="2014-06" db="EMBL/GenBank/DDBJ databases">
        <title>Whole Genome Sequences of Three Symbiotic Endozoicomonas Bacteria.</title>
        <authorList>
            <person name="Neave M.J."/>
            <person name="Apprill A."/>
            <person name="Voolstra C.R."/>
        </authorList>
    </citation>
    <scope>NUCLEOTIDE SEQUENCE [LARGE SCALE GENOMIC DNA]</scope>
    <source>
        <strain evidence="15 16">DSM 25634</strain>
    </source>
</reference>
<keyword evidence="13" id="KW-0460">Magnesium</keyword>
<evidence type="ECO:0000256" key="11">
    <source>
        <dbReference type="ARBA" id="ARBA00082122"/>
    </source>
</evidence>
<evidence type="ECO:0000256" key="14">
    <source>
        <dbReference type="PROSITE-ProRule" id="PRU00418"/>
    </source>
</evidence>
<evidence type="ECO:0000256" key="1">
    <source>
        <dbReference type="ARBA" id="ARBA00004496"/>
    </source>
</evidence>
<keyword evidence="13" id="KW-0479">Metal-binding</keyword>
<evidence type="ECO:0000256" key="12">
    <source>
        <dbReference type="PIRSR" id="PIRSR000699-1"/>
    </source>
</evidence>
<name>A0A081NG39_9GAMM</name>
<feature type="active site" description="Tele-phosphohistidine intermediate" evidence="12">
    <location>
        <position position="77"/>
    </location>
</feature>
<dbReference type="GO" id="GO:0005737">
    <property type="term" value="C:cytoplasm"/>
    <property type="evidence" value="ECO:0007669"/>
    <property type="project" value="UniProtKB-SubCell"/>
</dbReference>
<dbReference type="GO" id="GO:0046872">
    <property type="term" value="F:metal ion binding"/>
    <property type="evidence" value="ECO:0007669"/>
    <property type="project" value="UniProtKB-KW"/>
</dbReference>
<keyword evidence="3" id="KW-0963">Cytoplasm</keyword>
<keyword evidence="4" id="KW-0762">Sugar transport</keyword>
<evidence type="ECO:0000256" key="2">
    <source>
        <dbReference type="ARBA" id="ARBA00022448"/>
    </source>
</evidence>
<comment type="caution">
    <text evidence="15">The sequence shown here is derived from an EMBL/GenBank/DDBJ whole genome shotgun (WGS) entry which is preliminary data.</text>
</comment>
<keyword evidence="5" id="KW-0808">Transferase</keyword>
<evidence type="ECO:0000313" key="15">
    <source>
        <dbReference type="EMBL" id="KEQ17412.1"/>
    </source>
</evidence>
<dbReference type="GO" id="GO:0016740">
    <property type="term" value="F:transferase activity"/>
    <property type="evidence" value="ECO:0007669"/>
    <property type="project" value="UniProtKB-KW"/>
</dbReference>
<keyword evidence="2" id="KW-0813">Transport</keyword>
<protein>
    <recommendedName>
        <fullName evidence="7">PTS system N,N'-diacetylchitobiose-specific EIIA component</fullName>
    </recommendedName>
    <alternativeName>
        <fullName evidence="11">EIIA-Chb</fullName>
    </alternativeName>
    <alternativeName>
        <fullName evidence="9">EIII-Chb</fullName>
    </alternativeName>
    <alternativeName>
        <fullName evidence="10">IIIcel</fullName>
    </alternativeName>
    <alternativeName>
        <fullName evidence="8">N,N'-diacetylchitobiose-specific phosphotransferase enzyme IIA component</fullName>
    </alternativeName>
</protein>
<keyword evidence="16" id="KW-1185">Reference proteome</keyword>
<dbReference type="InterPro" id="IPR036542">
    <property type="entry name" value="PTS_IIA_lac/cel_sf"/>
</dbReference>
<feature type="binding site" evidence="13">
    <location>
        <position position="80"/>
    </location>
    <ligand>
        <name>Mg(2+)</name>
        <dbReference type="ChEBI" id="CHEBI:18420"/>
        <note>ligand shared between all trimeric partners</note>
    </ligand>
</feature>
<gene>
    <name evidence="15" type="ORF">GZ78_16605</name>
</gene>
<evidence type="ECO:0000256" key="5">
    <source>
        <dbReference type="ARBA" id="ARBA00022679"/>
    </source>
</evidence>
<dbReference type="PANTHER" id="PTHR34382:SF7">
    <property type="entry name" value="PTS SYSTEM N,N'-DIACETYLCHITOBIOSE-SPECIFIC EIIA COMPONENT"/>
    <property type="match status" value="1"/>
</dbReference>
<evidence type="ECO:0000256" key="7">
    <source>
        <dbReference type="ARBA" id="ARBA00071241"/>
    </source>
</evidence>
<organism evidence="15 16">
    <name type="scientific">Endozoicomonas numazuensis</name>
    <dbReference type="NCBI Taxonomy" id="1137799"/>
    <lineage>
        <taxon>Bacteria</taxon>
        <taxon>Pseudomonadati</taxon>
        <taxon>Pseudomonadota</taxon>
        <taxon>Gammaproteobacteria</taxon>
        <taxon>Oceanospirillales</taxon>
        <taxon>Endozoicomonadaceae</taxon>
        <taxon>Endozoicomonas</taxon>
    </lineage>
</organism>
<evidence type="ECO:0000256" key="8">
    <source>
        <dbReference type="ARBA" id="ARBA00076229"/>
    </source>
</evidence>
<dbReference type="PANTHER" id="PTHR34382">
    <property type="entry name" value="PTS SYSTEM N,N'-DIACETYLCHITOBIOSE-SPECIFIC EIIA COMPONENT"/>
    <property type="match status" value="1"/>
</dbReference>
<comment type="cofactor">
    <cofactor evidence="13">
        <name>Mg(2+)</name>
        <dbReference type="ChEBI" id="CHEBI:18420"/>
    </cofactor>
    <text evidence="13">Binds 1 Mg(2+) ion per trimer.</text>
</comment>
<dbReference type="FunFam" id="1.20.58.80:FF:000001">
    <property type="entry name" value="PTS system, lactose-specific IIa component"/>
    <property type="match status" value="1"/>
</dbReference>
<dbReference type="Proteomes" id="UP000028073">
    <property type="component" value="Unassembled WGS sequence"/>
</dbReference>
<evidence type="ECO:0000256" key="13">
    <source>
        <dbReference type="PIRSR" id="PIRSR000699-2"/>
    </source>
</evidence>
<dbReference type="PIRSF" id="PIRSF000699">
    <property type="entry name" value="PTS_IILac_III"/>
    <property type="match status" value="1"/>
</dbReference>